<dbReference type="EMBL" id="SHBM01000028">
    <property type="protein sequence ID" value="RZO17538.1"/>
    <property type="molecule type" value="Genomic_DNA"/>
</dbReference>
<dbReference type="Gene3D" id="4.10.320.10">
    <property type="entry name" value="E3-binding domain"/>
    <property type="match status" value="1"/>
</dbReference>
<evidence type="ECO:0000256" key="7">
    <source>
        <dbReference type="ARBA" id="ARBA00025211"/>
    </source>
</evidence>
<reference evidence="12 13" key="1">
    <citation type="submission" date="2019-02" db="EMBL/GenBank/DDBJ databases">
        <title>Prokaryotic population dynamics and viral predation in marine succession experiment using metagenomics: the confinement effect.</title>
        <authorList>
            <person name="Haro-Moreno J.M."/>
            <person name="Rodriguez-Valera F."/>
            <person name="Lopez-Perez M."/>
        </authorList>
    </citation>
    <scope>NUCLEOTIDE SEQUENCE [LARGE SCALE GENOMIC DNA]</scope>
    <source>
        <strain evidence="12">MED-G167</strain>
    </source>
</reference>
<dbReference type="Pfam" id="PF00198">
    <property type="entry name" value="2-oxoacid_dh"/>
    <property type="match status" value="1"/>
</dbReference>
<name>A0A520M8K9_9GAMM</name>
<evidence type="ECO:0000313" key="12">
    <source>
        <dbReference type="EMBL" id="RZO17538.1"/>
    </source>
</evidence>
<protein>
    <recommendedName>
        <fullName evidence="9">Dihydrolipoamide acetyltransferase component of pyruvate dehydrogenase complex</fullName>
        <ecNumber evidence="9">2.3.1.-</ecNumber>
    </recommendedName>
</protein>
<dbReference type="InterPro" id="IPR050743">
    <property type="entry name" value="2-oxoacid_DH_E2_comp"/>
</dbReference>
<dbReference type="PANTHER" id="PTHR43178">
    <property type="entry name" value="DIHYDROLIPOAMIDE ACETYLTRANSFERASE COMPONENT OF PYRUVATE DEHYDROGENASE COMPLEX"/>
    <property type="match status" value="1"/>
</dbReference>
<dbReference type="Gene3D" id="3.30.559.10">
    <property type="entry name" value="Chloramphenicol acetyltransferase-like domain"/>
    <property type="match status" value="1"/>
</dbReference>
<dbReference type="InterPro" id="IPR003016">
    <property type="entry name" value="2-oxoA_DH_lipoyl-BS"/>
</dbReference>
<comment type="function">
    <text evidence="7">The pyruvate dehydrogenase complex catalyzes the overall conversion of pyruvate to acetyl-CoA and CO(2). It contains multiple copies of three enzymatic components: pyruvate dehydrogenase (E1), dihydrolipoamide acetyltransferase (E2) and lipoamide dehydrogenase (E3).</text>
</comment>
<evidence type="ECO:0000256" key="8">
    <source>
        <dbReference type="ARBA" id="ARBA00048370"/>
    </source>
</evidence>
<comment type="subunit">
    <text evidence="3">Forms a 24-polypeptide structural core with octahedral symmetry.</text>
</comment>
<evidence type="ECO:0000256" key="5">
    <source>
        <dbReference type="ARBA" id="ARBA00022823"/>
    </source>
</evidence>
<dbReference type="GO" id="GO:0005737">
    <property type="term" value="C:cytoplasm"/>
    <property type="evidence" value="ECO:0007669"/>
    <property type="project" value="TreeGrafter"/>
</dbReference>
<dbReference type="GO" id="GO:0006086">
    <property type="term" value="P:pyruvate decarboxylation to acetyl-CoA"/>
    <property type="evidence" value="ECO:0007669"/>
    <property type="project" value="TreeGrafter"/>
</dbReference>
<dbReference type="InterPro" id="IPR004167">
    <property type="entry name" value="PSBD"/>
</dbReference>
<dbReference type="FunFam" id="3.30.559.10:FF:000004">
    <property type="entry name" value="Acetyltransferase component of pyruvate dehydrogenase complex"/>
    <property type="match status" value="1"/>
</dbReference>
<dbReference type="InterPro" id="IPR023213">
    <property type="entry name" value="CAT-like_dom_sf"/>
</dbReference>
<feature type="domain" description="Lipoyl-binding" evidence="10">
    <location>
        <begin position="3"/>
        <end position="77"/>
    </location>
</feature>
<dbReference type="InterPro" id="IPR000089">
    <property type="entry name" value="Biotin_lipoyl"/>
</dbReference>
<sequence>MALKEIKIPDLGEAEDVEVIEICVSPGDSVGVDDPIIVLESEKAAMEIPASIEGKVIDIKVSNGDTVKEGTIFLEIEAKEIKKTKQEKASQPPENKIEEKNDLKNTLPKTSSKEIFIQPKSSENIHAGPAVRKLAREFGIDLSKVSPTGPRGRILKEDLHEYVKEQLNSNKLPASKNPQIDYSLWGEVKKEPLTKFQKTAASNLQQSWRNIPHVTQHDEANIDALMKLSEKLNKNSGLKISPLAFFVKATAKLLEEFPLMNASLDENTDNIIFKDYINIGIAVDTPKGLIVPNIKNTNKLSIQDISKEVSKLAKAAKERKIKVDELKGSTFTISSLGAIGGKFFTPIVNPPEVGILGISRTFSRVDMIKNNPVSSLILPISLSYDHRVINGVEAVKFTSRFCELLEDTNFFEINY</sequence>
<dbReference type="EC" id="2.3.1.-" evidence="9"/>
<dbReference type="GO" id="GO:0031405">
    <property type="term" value="F:lipoic acid binding"/>
    <property type="evidence" value="ECO:0007669"/>
    <property type="project" value="TreeGrafter"/>
</dbReference>
<keyword evidence="4 9" id="KW-0808">Transferase</keyword>
<comment type="similarity">
    <text evidence="2 9">Belongs to the 2-oxoacid dehydrogenase family.</text>
</comment>
<evidence type="ECO:0000256" key="9">
    <source>
        <dbReference type="RuleBase" id="RU003423"/>
    </source>
</evidence>
<accession>A0A520M8K9</accession>
<dbReference type="Proteomes" id="UP000318359">
    <property type="component" value="Unassembled WGS sequence"/>
</dbReference>
<dbReference type="SUPFAM" id="SSF52777">
    <property type="entry name" value="CoA-dependent acyltransferases"/>
    <property type="match status" value="1"/>
</dbReference>
<evidence type="ECO:0000256" key="4">
    <source>
        <dbReference type="ARBA" id="ARBA00022679"/>
    </source>
</evidence>
<dbReference type="Pfam" id="PF02817">
    <property type="entry name" value="E3_binding"/>
    <property type="match status" value="1"/>
</dbReference>
<dbReference type="InterPro" id="IPR001078">
    <property type="entry name" value="2-oxoacid_DH_actylTfrase"/>
</dbReference>
<dbReference type="GO" id="GO:0004742">
    <property type="term" value="F:dihydrolipoyllysine-residue acetyltransferase activity"/>
    <property type="evidence" value="ECO:0007669"/>
    <property type="project" value="UniProtKB-EC"/>
</dbReference>
<gene>
    <name evidence="12" type="ORF">EVB00_02200</name>
</gene>
<dbReference type="PANTHER" id="PTHR43178:SF2">
    <property type="entry name" value="DIHYDROLIPOYLLYSINE-RESIDUE ACETYLTRANSFERASE COMPONENT OF PYRUVATE DEHYDROGENASE COMPLEX"/>
    <property type="match status" value="1"/>
</dbReference>
<organism evidence="12 13">
    <name type="scientific">SAR86 cluster bacterium</name>
    <dbReference type="NCBI Taxonomy" id="2030880"/>
    <lineage>
        <taxon>Bacteria</taxon>
        <taxon>Pseudomonadati</taxon>
        <taxon>Pseudomonadota</taxon>
        <taxon>Gammaproteobacteria</taxon>
        <taxon>SAR86 cluster</taxon>
    </lineage>
</organism>
<dbReference type="InterPro" id="IPR036625">
    <property type="entry name" value="E3-bd_dom_sf"/>
</dbReference>
<evidence type="ECO:0000313" key="13">
    <source>
        <dbReference type="Proteomes" id="UP000318359"/>
    </source>
</evidence>
<dbReference type="InterPro" id="IPR011053">
    <property type="entry name" value="Single_hybrid_motif"/>
</dbReference>
<dbReference type="Pfam" id="PF00364">
    <property type="entry name" value="Biotin_lipoyl"/>
    <property type="match status" value="1"/>
</dbReference>
<dbReference type="PROSITE" id="PS00189">
    <property type="entry name" value="LIPOYL"/>
    <property type="match status" value="1"/>
</dbReference>
<keyword evidence="6 9" id="KW-0012">Acyltransferase</keyword>
<evidence type="ECO:0000256" key="1">
    <source>
        <dbReference type="ARBA" id="ARBA00001938"/>
    </source>
</evidence>
<evidence type="ECO:0000256" key="3">
    <source>
        <dbReference type="ARBA" id="ARBA00011484"/>
    </source>
</evidence>
<dbReference type="Gene3D" id="2.40.50.100">
    <property type="match status" value="1"/>
</dbReference>
<evidence type="ECO:0000256" key="6">
    <source>
        <dbReference type="ARBA" id="ARBA00023315"/>
    </source>
</evidence>
<comment type="caution">
    <text evidence="12">The sequence shown here is derived from an EMBL/GenBank/DDBJ whole genome shotgun (WGS) entry which is preliminary data.</text>
</comment>
<dbReference type="SUPFAM" id="SSF47005">
    <property type="entry name" value="Peripheral subunit-binding domain of 2-oxo acid dehydrogenase complex"/>
    <property type="match status" value="1"/>
</dbReference>
<evidence type="ECO:0000256" key="2">
    <source>
        <dbReference type="ARBA" id="ARBA00007317"/>
    </source>
</evidence>
<comment type="catalytic activity">
    <reaction evidence="8">
        <text>N(6)-[(R)-dihydrolipoyl]-L-lysyl-[protein] + acetyl-CoA = N(6)-[(R)-S(8)-acetyldihydrolipoyl]-L-lysyl-[protein] + CoA</text>
        <dbReference type="Rhea" id="RHEA:17017"/>
        <dbReference type="Rhea" id="RHEA-COMP:10475"/>
        <dbReference type="Rhea" id="RHEA-COMP:10478"/>
        <dbReference type="ChEBI" id="CHEBI:57287"/>
        <dbReference type="ChEBI" id="CHEBI:57288"/>
        <dbReference type="ChEBI" id="CHEBI:83100"/>
        <dbReference type="ChEBI" id="CHEBI:83111"/>
        <dbReference type="EC" id="2.3.1.12"/>
    </reaction>
</comment>
<dbReference type="SUPFAM" id="SSF51230">
    <property type="entry name" value="Single hybrid motif"/>
    <property type="match status" value="1"/>
</dbReference>
<dbReference type="PROSITE" id="PS50968">
    <property type="entry name" value="BIOTINYL_LIPOYL"/>
    <property type="match status" value="1"/>
</dbReference>
<comment type="cofactor">
    <cofactor evidence="1 9">
        <name>(R)-lipoate</name>
        <dbReference type="ChEBI" id="CHEBI:83088"/>
    </cofactor>
</comment>
<evidence type="ECO:0000259" key="11">
    <source>
        <dbReference type="PROSITE" id="PS51826"/>
    </source>
</evidence>
<keyword evidence="5 9" id="KW-0450">Lipoyl</keyword>
<feature type="domain" description="Peripheral subunit-binding (PSBD)" evidence="11">
    <location>
        <begin position="126"/>
        <end position="163"/>
    </location>
</feature>
<evidence type="ECO:0000259" key="10">
    <source>
        <dbReference type="PROSITE" id="PS50968"/>
    </source>
</evidence>
<dbReference type="AlphaFoldDB" id="A0A520M8K9"/>
<proteinExistence type="inferred from homology"/>
<dbReference type="PROSITE" id="PS51826">
    <property type="entry name" value="PSBD"/>
    <property type="match status" value="1"/>
</dbReference>
<dbReference type="CDD" id="cd06849">
    <property type="entry name" value="lipoyl_domain"/>
    <property type="match status" value="1"/>
</dbReference>